<dbReference type="PANTHER" id="PTHR12143:SF19">
    <property type="entry name" value="PEPTIDE-N(4)-(N-ACETYL-BETA-GLUCOSAMINYL)ASPARAGINE AMIDASE"/>
    <property type="match status" value="1"/>
</dbReference>
<dbReference type="Gene3D" id="2.20.25.10">
    <property type="match status" value="1"/>
</dbReference>
<dbReference type="Proteomes" id="UP000267821">
    <property type="component" value="Unassembled WGS sequence"/>
</dbReference>
<dbReference type="STRING" id="1051890.A0A3N4LX00"/>
<dbReference type="GO" id="GO:0046872">
    <property type="term" value="F:metal ion binding"/>
    <property type="evidence" value="ECO:0007669"/>
    <property type="project" value="UniProtKB-KW"/>
</dbReference>
<dbReference type="Pfam" id="PF01841">
    <property type="entry name" value="Transglut_core"/>
    <property type="match status" value="1"/>
</dbReference>
<dbReference type="EMBL" id="ML121531">
    <property type="protein sequence ID" value="RPB27423.1"/>
    <property type="molecule type" value="Genomic_DNA"/>
</dbReference>
<comment type="similarity">
    <text evidence="1">Belongs to the transglutaminase-like superfamily. PNGase family.</text>
</comment>
<evidence type="ECO:0000256" key="2">
    <source>
        <dbReference type="ARBA" id="ARBA00022723"/>
    </source>
</evidence>
<dbReference type="InterPro" id="IPR038765">
    <property type="entry name" value="Papain-like_cys_pep_sf"/>
</dbReference>
<feature type="non-terminal residue" evidence="6">
    <location>
        <position position="1"/>
    </location>
</feature>
<keyword evidence="3" id="KW-0862">Zinc</keyword>
<sequence length="369" mass="42630">DQWAKDLTNRFQGLLQTKKDLKKQRSRAFSPSADAGPSTLPPNHSPSTSISAVHRASSMGAPMHAPPSYAAHGLTPLVAVPPSDESHFLFRNLLATLSKTPLRYENPGLLDEALAVIPLDRVYGEAEEESQMLIAQARSLGQERPEWGYQDCVIKALLRWFKRDFFEWINNPLCPVCRLQTVGQGITPPTDDEAARGASRTELYKCSCGILVRFPRYSDVWALLQTKKGRCGEWANCFSMLCRAVGSRVRWVWNSEDHVWTEIYSEHQRRWVHVDACEEAWDKPRLYAEGWNKKMAYCIAFSYDGCTDVTRRYVRNQRTQLLPRSRCPEEVLLWILQEIKKGRRENLSKQERFRLEKEDMDEEQEFRAY</sequence>
<dbReference type="GO" id="GO:0006516">
    <property type="term" value="P:glycoprotein catabolic process"/>
    <property type="evidence" value="ECO:0007669"/>
    <property type="project" value="TreeGrafter"/>
</dbReference>
<evidence type="ECO:0000313" key="6">
    <source>
        <dbReference type="EMBL" id="RPB27423.1"/>
    </source>
</evidence>
<organism evidence="6 7">
    <name type="scientific">Terfezia boudieri ATCC MYA-4762</name>
    <dbReference type="NCBI Taxonomy" id="1051890"/>
    <lineage>
        <taxon>Eukaryota</taxon>
        <taxon>Fungi</taxon>
        <taxon>Dikarya</taxon>
        <taxon>Ascomycota</taxon>
        <taxon>Pezizomycotina</taxon>
        <taxon>Pezizomycetes</taxon>
        <taxon>Pezizales</taxon>
        <taxon>Pezizaceae</taxon>
        <taxon>Terfezia</taxon>
    </lineage>
</organism>
<dbReference type="SUPFAM" id="SSF54001">
    <property type="entry name" value="Cysteine proteinases"/>
    <property type="match status" value="1"/>
</dbReference>
<feature type="non-terminal residue" evidence="6">
    <location>
        <position position="369"/>
    </location>
</feature>
<evidence type="ECO:0000256" key="4">
    <source>
        <dbReference type="SAM" id="MobiDB-lite"/>
    </source>
</evidence>
<dbReference type="FunCoup" id="A0A3N4LX00">
    <property type="interactions" value="87"/>
</dbReference>
<dbReference type="PANTHER" id="PTHR12143">
    <property type="entry name" value="PEPTIDE N-GLYCANASE PNGASE -RELATED"/>
    <property type="match status" value="1"/>
</dbReference>
<dbReference type="SMART" id="SM00460">
    <property type="entry name" value="TGc"/>
    <property type="match status" value="1"/>
</dbReference>
<evidence type="ECO:0000256" key="1">
    <source>
        <dbReference type="ARBA" id="ARBA00009390"/>
    </source>
</evidence>
<dbReference type="OrthoDB" id="409136at2759"/>
<dbReference type="GO" id="GO:0005634">
    <property type="term" value="C:nucleus"/>
    <property type="evidence" value="ECO:0007669"/>
    <property type="project" value="TreeGrafter"/>
</dbReference>
<evidence type="ECO:0000259" key="5">
    <source>
        <dbReference type="SMART" id="SM00460"/>
    </source>
</evidence>
<name>A0A3N4LX00_9PEZI</name>
<dbReference type="Gene3D" id="3.10.620.30">
    <property type="match status" value="1"/>
</dbReference>
<evidence type="ECO:0000256" key="3">
    <source>
        <dbReference type="ARBA" id="ARBA00022833"/>
    </source>
</evidence>
<dbReference type="AlphaFoldDB" id="A0A3N4LX00"/>
<evidence type="ECO:0000313" key="7">
    <source>
        <dbReference type="Proteomes" id="UP000267821"/>
    </source>
</evidence>
<dbReference type="InterPro" id="IPR002931">
    <property type="entry name" value="Transglutaminase-like"/>
</dbReference>
<gene>
    <name evidence="6" type="ORF">L211DRAFT_749335</name>
</gene>
<feature type="domain" description="Transglutaminase-like" evidence="5">
    <location>
        <begin position="223"/>
        <end position="278"/>
    </location>
</feature>
<dbReference type="InParanoid" id="A0A3N4LX00"/>
<protein>
    <recommendedName>
        <fullName evidence="5">Transglutaminase-like domain-containing protein</fullName>
    </recommendedName>
</protein>
<dbReference type="GO" id="GO:0000224">
    <property type="term" value="F:peptide-N4-(N-acetyl-beta-glucosaminyl)asparagine amidase activity"/>
    <property type="evidence" value="ECO:0007669"/>
    <property type="project" value="TreeGrafter"/>
</dbReference>
<reference evidence="6 7" key="1">
    <citation type="journal article" date="2018" name="Nat. Ecol. Evol.">
        <title>Pezizomycetes genomes reveal the molecular basis of ectomycorrhizal truffle lifestyle.</title>
        <authorList>
            <person name="Murat C."/>
            <person name="Payen T."/>
            <person name="Noel B."/>
            <person name="Kuo A."/>
            <person name="Morin E."/>
            <person name="Chen J."/>
            <person name="Kohler A."/>
            <person name="Krizsan K."/>
            <person name="Balestrini R."/>
            <person name="Da Silva C."/>
            <person name="Montanini B."/>
            <person name="Hainaut M."/>
            <person name="Levati E."/>
            <person name="Barry K.W."/>
            <person name="Belfiori B."/>
            <person name="Cichocki N."/>
            <person name="Clum A."/>
            <person name="Dockter R.B."/>
            <person name="Fauchery L."/>
            <person name="Guy J."/>
            <person name="Iotti M."/>
            <person name="Le Tacon F."/>
            <person name="Lindquist E.A."/>
            <person name="Lipzen A."/>
            <person name="Malagnac F."/>
            <person name="Mello A."/>
            <person name="Molinier V."/>
            <person name="Miyauchi S."/>
            <person name="Poulain J."/>
            <person name="Riccioni C."/>
            <person name="Rubini A."/>
            <person name="Sitrit Y."/>
            <person name="Splivallo R."/>
            <person name="Traeger S."/>
            <person name="Wang M."/>
            <person name="Zifcakova L."/>
            <person name="Wipf D."/>
            <person name="Zambonelli A."/>
            <person name="Paolocci F."/>
            <person name="Nowrousian M."/>
            <person name="Ottonello S."/>
            <person name="Baldrian P."/>
            <person name="Spatafora J.W."/>
            <person name="Henrissat B."/>
            <person name="Nagy L.G."/>
            <person name="Aury J.M."/>
            <person name="Wincker P."/>
            <person name="Grigoriev I.V."/>
            <person name="Bonfante P."/>
            <person name="Martin F.M."/>
        </authorList>
    </citation>
    <scope>NUCLEOTIDE SEQUENCE [LARGE SCALE GENOMIC DNA]</scope>
    <source>
        <strain evidence="6 7">ATCC MYA-4762</strain>
    </source>
</reference>
<dbReference type="GO" id="GO:0005829">
    <property type="term" value="C:cytosol"/>
    <property type="evidence" value="ECO:0007669"/>
    <property type="project" value="TreeGrafter"/>
</dbReference>
<dbReference type="InterPro" id="IPR050883">
    <property type="entry name" value="PNGase"/>
</dbReference>
<accession>A0A3N4LX00</accession>
<keyword evidence="7" id="KW-1185">Reference proteome</keyword>
<feature type="region of interest" description="Disordered" evidence="4">
    <location>
        <begin position="15"/>
        <end position="61"/>
    </location>
</feature>
<proteinExistence type="inferred from homology"/>
<dbReference type="FunFam" id="3.10.620.30:FF:000004">
    <property type="entry name" value="Peptidase (PNG1)"/>
    <property type="match status" value="1"/>
</dbReference>
<keyword evidence="2" id="KW-0479">Metal-binding</keyword>